<dbReference type="Gene3D" id="3.10.620.30">
    <property type="match status" value="1"/>
</dbReference>
<evidence type="ECO:0000313" key="3">
    <source>
        <dbReference type="Proteomes" id="UP000541109"/>
    </source>
</evidence>
<evidence type="ECO:0000259" key="1">
    <source>
        <dbReference type="SMART" id="SM00460"/>
    </source>
</evidence>
<protein>
    <submittedName>
        <fullName evidence="2">Transglutaminase family protein</fullName>
    </submittedName>
</protein>
<dbReference type="PANTHER" id="PTHR33490">
    <property type="entry name" value="BLR5614 PROTEIN-RELATED"/>
    <property type="match status" value="1"/>
</dbReference>
<dbReference type="AlphaFoldDB" id="A0A839ACB7"/>
<accession>A0A839ACB7</accession>
<reference evidence="2 3" key="1">
    <citation type="submission" date="2020-07" db="EMBL/GenBank/DDBJ databases">
        <title>Stappia sp., F7233, whole genome shotgun sequencing project.</title>
        <authorList>
            <person name="Jiang S."/>
            <person name="Liu Z.W."/>
            <person name="Du Z.J."/>
        </authorList>
    </citation>
    <scope>NUCLEOTIDE SEQUENCE [LARGE SCALE GENOMIC DNA]</scope>
    <source>
        <strain evidence="2 3">F7233</strain>
    </source>
</reference>
<dbReference type="InterPro" id="IPR038765">
    <property type="entry name" value="Papain-like_cys_pep_sf"/>
</dbReference>
<sequence>MLYDIGLKILHEYESPASGGRHLLRLMPADLPGEQRLVAGHLNIEPQPAERREGTDFFGNPTVEIAYRFPHDEIRFEVQARVERLAEAPVLNMSPCLGGLVREIGCVRSLGSEAPIHFTGRSDRVRLNAEMTAFARELVGPDMTVVDAVRAIGTGLHEAMRYDPEATTVETTAEEAFRRRHGVCQDYSHIMIACLRGIGIPAGYVSGFLRTIAPEGQARLEGADAMHAWVRAWCGVETGWIEFDPTNSMFVDTDHIVIARGRDYSDVAPVKGVLRSAGRQSTDHSVDVVPVAVSRKISAA</sequence>
<name>A0A839ACB7_9HYPH</name>
<keyword evidence="3" id="KW-1185">Reference proteome</keyword>
<gene>
    <name evidence="2" type="ORF">H2509_08210</name>
</gene>
<dbReference type="PANTHER" id="PTHR33490:SF7">
    <property type="entry name" value="BLR2979 PROTEIN"/>
    <property type="match status" value="1"/>
</dbReference>
<dbReference type="InterPro" id="IPR002931">
    <property type="entry name" value="Transglutaminase-like"/>
</dbReference>
<dbReference type="Proteomes" id="UP000541109">
    <property type="component" value="Unassembled WGS sequence"/>
</dbReference>
<dbReference type="Pfam" id="PF01841">
    <property type="entry name" value="Transglut_core"/>
    <property type="match status" value="1"/>
</dbReference>
<proteinExistence type="predicted"/>
<dbReference type="RefSeq" id="WP_182164194.1">
    <property type="nucleotide sequence ID" value="NZ_JACFXV010000047.1"/>
</dbReference>
<organism evidence="2 3">
    <name type="scientific">Stappia albiluteola</name>
    <dbReference type="NCBI Taxonomy" id="2758565"/>
    <lineage>
        <taxon>Bacteria</taxon>
        <taxon>Pseudomonadati</taxon>
        <taxon>Pseudomonadota</taxon>
        <taxon>Alphaproteobacteria</taxon>
        <taxon>Hyphomicrobiales</taxon>
        <taxon>Stappiaceae</taxon>
        <taxon>Stappia</taxon>
    </lineage>
</organism>
<evidence type="ECO:0000313" key="2">
    <source>
        <dbReference type="EMBL" id="MBA5777111.1"/>
    </source>
</evidence>
<dbReference type="SMART" id="SM00460">
    <property type="entry name" value="TGc"/>
    <property type="match status" value="1"/>
</dbReference>
<dbReference type="Pfam" id="PF08379">
    <property type="entry name" value="Bact_transglu_N"/>
    <property type="match status" value="1"/>
</dbReference>
<dbReference type="InterPro" id="IPR013589">
    <property type="entry name" value="Bac_transglu_N"/>
</dbReference>
<feature type="domain" description="Transglutaminase-like" evidence="1">
    <location>
        <begin position="176"/>
        <end position="247"/>
    </location>
</feature>
<dbReference type="SUPFAM" id="SSF54001">
    <property type="entry name" value="Cysteine proteinases"/>
    <property type="match status" value="1"/>
</dbReference>
<comment type="caution">
    <text evidence="2">The sequence shown here is derived from an EMBL/GenBank/DDBJ whole genome shotgun (WGS) entry which is preliminary data.</text>
</comment>
<dbReference type="EMBL" id="JACFXV010000047">
    <property type="protein sequence ID" value="MBA5777111.1"/>
    <property type="molecule type" value="Genomic_DNA"/>
</dbReference>